<accession>A0A6J7QDM3</accession>
<dbReference type="Pfam" id="PF13416">
    <property type="entry name" value="SBP_bac_8"/>
    <property type="match status" value="1"/>
</dbReference>
<dbReference type="InterPro" id="IPR006059">
    <property type="entry name" value="SBP"/>
</dbReference>
<sequence>MRTVRNSRRTHGFAVLVAVGLLAAACSDGGSITDTGDTITTTVPGDTMAPTTTVAADTLPDCPTDALASATGPVEISFWHGMSSVLNDELIKLTDLYNSSQTKVHVTLTGQTYETTIDNYLQASQSSRPDLVQMPEYMVQSLVDTHSTVPVGKCIAASGFDTSSFLPTALTAYSTQGVQWGMPFNLSNPVLYYSKKAFTAAGLDPNKPPQSLDELRADSQKIVDSGAAKYGLALDSGFDSGGGWYVEQWFAKAQEFYVDGDNGRTNRATQVLYNNQTGADLLTFLQTMINDGLAVSVGDNAGGQDDLLKLADAKEPAAMSIHTSAALGGALSILASGTFPNLKDTDLGIGPMPGPDGKPGALIGGASLWPVDSGDDVKTAATWDFIQFLVSAEQQSEWASVTGYIPVRTDALSVDPYKTKLATDPRFSVAYDQLKASPAALTSAGPVVGPLREMRSVLAQAIAKVFGGADVKATLADASAQANQLITNYNQLNGG</sequence>
<dbReference type="EMBL" id="CAFBOL010000121">
    <property type="protein sequence ID" value="CAB5013793.1"/>
    <property type="molecule type" value="Genomic_DNA"/>
</dbReference>
<evidence type="ECO:0000256" key="3">
    <source>
        <dbReference type="ARBA" id="ARBA00022729"/>
    </source>
</evidence>
<dbReference type="CDD" id="cd14748">
    <property type="entry name" value="PBP2_UgpB"/>
    <property type="match status" value="1"/>
</dbReference>
<dbReference type="PANTHER" id="PTHR43649">
    <property type="entry name" value="ARABINOSE-BINDING PROTEIN-RELATED"/>
    <property type="match status" value="1"/>
</dbReference>
<evidence type="ECO:0000313" key="4">
    <source>
        <dbReference type="EMBL" id="CAB5013793.1"/>
    </source>
</evidence>
<evidence type="ECO:0000256" key="1">
    <source>
        <dbReference type="ARBA" id="ARBA00004196"/>
    </source>
</evidence>
<dbReference type="Gene3D" id="3.40.190.10">
    <property type="entry name" value="Periplasmic binding protein-like II"/>
    <property type="match status" value="2"/>
</dbReference>
<dbReference type="SUPFAM" id="SSF53850">
    <property type="entry name" value="Periplasmic binding protein-like II"/>
    <property type="match status" value="1"/>
</dbReference>
<comment type="subcellular location">
    <subcellularLocation>
        <location evidence="1">Cell envelope</location>
    </subcellularLocation>
</comment>
<gene>
    <name evidence="4" type="ORF">UFOPK3931_02957</name>
</gene>
<reference evidence="4" key="1">
    <citation type="submission" date="2020-05" db="EMBL/GenBank/DDBJ databases">
        <authorList>
            <person name="Chiriac C."/>
            <person name="Salcher M."/>
            <person name="Ghai R."/>
            <person name="Kavagutti S V."/>
        </authorList>
    </citation>
    <scope>NUCLEOTIDE SEQUENCE</scope>
</reference>
<dbReference type="PANTHER" id="PTHR43649:SF31">
    <property type="entry name" value="SN-GLYCEROL-3-PHOSPHATE-BINDING PERIPLASMIC PROTEIN UGPB"/>
    <property type="match status" value="1"/>
</dbReference>
<dbReference type="AlphaFoldDB" id="A0A6J7QDM3"/>
<evidence type="ECO:0000256" key="2">
    <source>
        <dbReference type="ARBA" id="ARBA00022448"/>
    </source>
</evidence>
<organism evidence="4">
    <name type="scientific">freshwater metagenome</name>
    <dbReference type="NCBI Taxonomy" id="449393"/>
    <lineage>
        <taxon>unclassified sequences</taxon>
        <taxon>metagenomes</taxon>
        <taxon>ecological metagenomes</taxon>
    </lineage>
</organism>
<name>A0A6J7QDM3_9ZZZZ</name>
<dbReference type="PROSITE" id="PS51257">
    <property type="entry name" value="PROKAR_LIPOPROTEIN"/>
    <property type="match status" value="1"/>
</dbReference>
<proteinExistence type="predicted"/>
<keyword evidence="3" id="KW-0732">Signal</keyword>
<dbReference type="GO" id="GO:0030313">
    <property type="term" value="C:cell envelope"/>
    <property type="evidence" value="ECO:0007669"/>
    <property type="project" value="UniProtKB-SubCell"/>
</dbReference>
<keyword evidence="2" id="KW-0813">Transport</keyword>
<protein>
    <submittedName>
        <fullName evidence="4">Unannotated protein</fullName>
    </submittedName>
</protein>
<dbReference type="InterPro" id="IPR050490">
    <property type="entry name" value="Bact_solute-bd_prot1"/>
</dbReference>